<organism evidence="2 3">
    <name type="scientific">Fimbriimonas ginsengisoli Gsoil 348</name>
    <dbReference type="NCBI Taxonomy" id="661478"/>
    <lineage>
        <taxon>Bacteria</taxon>
        <taxon>Bacillati</taxon>
        <taxon>Armatimonadota</taxon>
        <taxon>Fimbriimonadia</taxon>
        <taxon>Fimbriimonadales</taxon>
        <taxon>Fimbriimonadaceae</taxon>
        <taxon>Fimbriimonas</taxon>
    </lineage>
</organism>
<evidence type="ECO:0000313" key="2">
    <source>
        <dbReference type="EMBL" id="AIE85385.1"/>
    </source>
</evidence>
<keyword evidence="1" id="KW-0812">Transmembrane</keyword>
<dbReference type="OrthoDB" id="277292at2"/>
<keyword evidence="1" id="KW-0472">Membrane</keyword>
<protein>
    <recommendedName>
        <fullName evidence="4">DUF1559 domain-containing protein</fullName>
    </recommendedName>
</protein>
<evidence type="ECO:0000256" key="1">
    <source>
        <dbReference type="SAM" id="Phobius"/>
    </source>
</evidence>
<sequence>MTPKHEPKENVVGWLAGLFAVLVIGAALFPAYGNQKGYAKRTQCFSNLKQVGIGFALYTSDNEGWMPPSAAWIDELKPYTKSEELFDCSVAGRYGYAMNEALTQATVEKWSTERAAETPVAFESVTIGRSVVGSLQLLPRAPRHGSVNNIAYVDGHAKGVRQGSIFNSL</sequence>
<name>A0A068NRJ1_FIMGI</name>
<dbReference type="RefSeq" id="WP_025226041.1">
    <property type="nucleotide sequence ID" value="NZ_CP007139.1"/>
</dbReference>
<evidence type="ECO:0000313" key="3">
    <source>
        <dbReference type="Proteomes" id="UP000027982"/>
    </source>
</evidence>
<reference evidence="2 3" key="1">
    <citation type="journal article" date="2014" name="PLoS ONE">
        <title>The first complete genome sequence of the class fimbriimonadia in the phylum armatimonadetes.</title>
        <authorList>
            <person name="Hu Z.Y."/>
            <person name="Wang Y.Z."/>
            <person name="Im W.T."/>
            <person name="Wang S.Y."/>
            <person name="Zhao G.P."/>
            <person name="Zheng H.J."/>
            <person name="Quan Z.X."/>
        </authorList>
    </citation>
    <scope>NUCLEOTIDE SEQUENCE [LARGE SCALE GENOMIC DNA]</scope>
    <source>
        <strain evidence="2">Gsoil 348</strain>
    </source>
</reference>
<dbReference type="AlphaFoldDB" id="A0A068NRJ1"/>
<dbReference type="KEGG" id="fgi:OP10G_2017"/>
<evidence type="ECO:0008006" key="4">
    <source>
        <dbReference type="Google" id="ProtNLM"/>
    </source>
</evidence>
<dbReference type="EMBL" id="CP007139">
    <property type="protein sequence ID" value="AIE85385.1"/>
    <property type="molecule type" value="Genomic_DNA"/>
</dbReference>
<accession>A0A068NRJ1</accession>
<feature type="transmembrane region" description="Helical" evidence="1">
    <location>
        <begin position="12"/>
        <end position="32"/>
    </location>
</feature>
<keyword evidence="1" id="KW-1133">Transmembrane helix</keyword>
<dbReference type="HOGENOM" id="CLU_1576143_0_0_0"/>
<gene>
    <name evidence="2" type="ORF">OP10G_2017</name>
</gene>
<dbReference type="Proteomes" id="UP000027982">
    <property type="component" value="Chromosome"/>
</dbReference>
<keyword evidence="3" id="KW-1185">Reference proteome</keyword>
<proteinExistence type="predicted"/>